<evidence type="ECO:0000313" key="1">
    <source>
        <dbReference type="EMBL" id="SCO92838.1"/>
    </source>
</evidence>
<dbReference type="OrthoDB" id="4868085at2759"/>
<dbReference type="EMBL" id="FMJY01000033">
    <property type="protein sequence ID" value="SCO92838.1"/>
    <property type="molecule type" value="Genomic_DNA"/>
</dbReference>
<dbReference type="Proteomes" id="UP000219369">
    <property type="component" value="Unassembled WGS sequence"/>
</dbReference>
<organism evidence="1 2">
    <name type="scientific">Fusarium oxysporum</name>
    <name type="common">Fusarium vascular wilt</name>
    <dbReference type="NCBI Taxonomy" id="5507"/>
    <lineage>
        <taxon>Eukaryota</taxon>
        <taxon>Fungi</taxon>
        <taxon>Dikarya</taxon>
        <taxon>Ascomycota</taxon>
        <taxon>Pezizomycotina</taxon>
        <taxon>Sordariomycetes</taxon>
        <taxon>Hypocreomycetidae</taxon>
        <taxon>Hypocreales</taxon>
        <taxon>Nectriaceae</taxon>
        <taxon>Fusarium</taxon>
        <taxon>Fusarium oxysporum species complex</taxon>
    </lineage>
</organism>
<dbReference type="AlphaFoldDB" id="A0A2H3TW58"/>
<proteinExistence type="predicted"/>
<protein>
    <recommendedName>
        <fullName evidence="3">MULE transposase domain-containing protein</fullName>
    </recommendedName>
</protein>
<evidence type="ECO:0008006" key="3">
    <source>
        <dbReference type="Google" id="ProtNLM"/>
    </source>
</evidence>
<name>A0A2H3TW58_FUSOX</name>
<gene>
    <name evidence="1" type="ORF">FRV6_16966</name>
</gene>
<evidence type="ECO:0000313" key="2">
    <source>
        <dbReference type="Proteomes" id="UP000219369"/>
    </source>
</evidence>
<accession>A0A2H3TW58</accession>
<reference evidence="2" key="1">
    <citation type="submission" date="2016-09" db="EMBL/GenBank/DDBJ databases">
        <authorList>
            <person name="Guldener U."/>
        </authorList>
    </citation>
    <scope>NUCLEOTIDE SEQUENCE [LARGE SCALE GENOMIC DNA]</scope>
    <source>
        <strain evidence="2">V64-1</strain>
    </source>
</reference>
<sequence length="62" mass="7069">MPLLDLIGVDSCQRSFCVAFAFLSGECEEDYFWALDRFQSLMYECCRYLLPIIKAAAMSLAC</sequence>